<accession>A0A8S8ZPM6</accession>
<dbReference type="InterPro" id="IPR020904">
    <property type="entry name" value="Sc_DH/Rdtase_CS"/>
</dbReference>
<dbReference type="CDD" id="cd05374">
    <property type="entry name" value="17beta-HSD-like_SDR_c"/>
    <property type="match status" value="1"/>
</dbReference>
<evidence type="ECO:0000313" key="6">
    <source>
        <dbReference type="Proteomes" id="UP000433876"/>
    </source>
</evidence>
<dbReference type="InterPro" id="IPR051911">
    <property type="entry name" value="SDR_oxidoreductase"/>
</dbReference>
<dbReference type="Proteomes" id="UP000433876">
    <property type="component" value="Unassembled WGS sequence"/>
</dbReference>
<organism evidence="5 6">
    <name type="scientific">Sordaria macrospora</name>
    <dbReference type="NCBI Taxonomy" id="5147"/>
    <lineage>
        <taxon>Eukaryota</taxon>
        <taxon>Fungi</taxon>
        <taxon>Dikarya</taxon>
        <taxon>Ascomycota</taxon>
        <taxon>Pezizomycotina</taxon>
        <taxon>Sordariomycetes</taxon>
        <taxon>Sordariomycetidae</taxon>
        <taxon>Sordariales</taxon>
        <taxon>Sordariaceae</taxon>
        <taxon>Sordaria</taxon>
    </lineage>
</organism>
<dbReference type="Pfam" id="PF00106">
    <property type="entry name" value="adh_short"/>
    <property type="match status" value="1"/>
</dbReference>
<proteinExistence type="inferred from homology"/>
<comment type="caution">
    <text evidence="5">The sequence shown here is derived from an EMBL/GenBank/DDBJ whole genome shotgun (WGS) entry which is preliminary data.</text>
</comment>
<comment type="similarity">
    <text evidence="1 4">Belongs to the short-chain dehydrogenases/reductases (SDR) family.</text>
</comment>
<dbReference type="PRINTS" id="PR00081">
    <property type="entry name" value="GDHRDH"/>
</dbReference>
<keyword evidence="2" id="KW-0521">NADP</keyword>
<protein>
    <recommendedName>
        <fullName evidence="7">NAD(P)-binding protein</fullName>
    </recommendedName>
</protein>
<evidence type="ECO:0000256" key="4">
    <source>
        <dbReference type="RuleBase" id="RU000363"/>
    </source>
</evidence>
<dbReference type="PANTHER" id="PTHR43976:SF16">
    <property type="entry name" value="SHORT-CHAIN DEHYDROGENASE_REDUCTASE FAMILY PROTEIN"/>
    <property type="match status" value="1"/>
</dbReference>
<evidence type="ECO:0000256" key="2">
    <source>
        <dbReference type="ARBA" id="ARBA00022857"/>
    </source>
</evidence>
<dbReference type="GO" id="GO:0016491">
    <property type="term" value="F:oxidoreductase activity"/>
    <property type="evidence" value="ECO:0007669"/>
    <property type="project" value="UniProtKB-KW"/>
</dbReference>
<gene>
    <name evidence="5" type="ORF">SMACR_08709</name>
</gene>
<dbReference type="PANTHER" id="PTHR43976">
    <property type="entry name" value="SHORT CHAIN DEHYDROGENASE"/>
    <property type="match status" value="1"/>
</dbReference>
<evidence type="ECO:0000256" key="3">
    <source>
        <dbReference type="ARBA" id="ARBA00023002"/>
    </source>
</evidence>
<keyword evidence="3" id="KW-0560">Oxidoreductase</keyword>
<evidence type="ECO:0008006" key="7">
    <source>
        <dbReference type="Google" id="ProtNLM"/>
    </source>
</evidence>
<dbReference type="InterPro" id="IPR036291">
    <property type="entry name" value="NAD(P)-bd_dom_sf"/>
</dbReference>
<dbReference type="AlphaFoldDB" id="A0A8S8ZPM6"/>
<evidence type="ECO:0000313" key="5">
    <source>
        <dbReference type="EMBL" id="KAA8630651.1"/>
    </source>
</evidence>
<dbReference type="EMBL" id="NMPR01000098">
    <property type="protein sequence ID" value="KAA8630651.1"/>
    <property type="molecule type" value="Genomic_DNA"/>
</dbReference>
<sequence length="304" mass="32970">MASNATTEPDSSLVWLITGCSSGFGIEFVRQILARGDRVIATARNPSKVANHPNLPQADDRLWLLALDVTASQESLNETIAIAIKIYGKIDVLVNNAGYVALGGWEDLGYEGFVKQFETNVFGLMKVTNAVLPHMRERRTGTLVFISSLSGWKGDGFCGAYGASKFAVEGMVEALQEEVAPLGIRTLLIEPGMFRTNLLSPGNVLGNVSQIDDYKKGSEAILGTFANADLKQRGDPVEGVRIILDVVRNEGVASAEQQAERNGPLKLRLPLGPDAYETLKKKCDETLELLSGWESVVKSTDVRE</sequence>
<evidence type="ECO:0000256" key="1">
    <source>
        <dbReference type="ARBA" id="ARBA00006484"/>
    </source>
</evidence>
<dbReference type="OMA" id="WDVDILL"/>
<name>A0A8S8ZPM6_SORMA</name>
<dbReference type="Gene3D" id="3.40.50.720">
    <property type="entry name" value="NAD(P)-binding Rossmann-like Domain"/>
    <property type="match status" value="1"/>
</dbReference>
<dbReference type="PRINTS" id="PR00080">
    <property type="entry name" value="SDRFAMILY"/>
</dbReference>
<dbReference type="SUPFAM" id="SSF51735">
    <property type="entry name" value="NAD(P)-binding Rossmann-fold domains"/>
    <property type="match status" value="1"/>
</dbReference>
<reference evidence="5 6" key="1">
    <citation type="submission" date="2017-07" db="EMBL/GenBank/DDBJ databases">
        <title>Genome sequence of the Sordaria macrospora wild type strain R19027.</title>
        <authorList>
            <person name="Nowrousian M."/>
            <person name="Teichert I."/>
            <person name="Kueck U."/>
        </authorList>
    </citation>
    <scope>NUCLEOTIDE SEQUENCE [LARGE SCALE GENOMIC DNA]</scope>
    <source>
        <strain evidence="5 6">R19027</strain>
        <tissue evidence="5">Mycelium</tissue>
    </source>
</reference>
<dbReference type="PROSITE" id="PS00061">
    <property type="entry name" value="ADH_SHORT"/>
    <property type="match status" value="1"/>
</dbReference>
<dbReference type="VEuPathDB" id="FungiDB:SMAC_08709"/>
<dbReference type="InterPro" id="IPR002347">
    <property type="entry name" value="SDR_fam"/>
</dbReference>